<dbReference type="KEGG" id="smao:CAG99_02655"/>
<dbReference type="Pfam" id="PF13560">
    <property type="entry name" value="HTH_31"/>
    <property type="match status" value="1"/>
</dbReference>
<evidence type="ECO:0000313" key="3">
    <source>
        <dbReference type="Proteomes" id="UP000194218"/>
    </source>
</evidence>
<dbReference type="PANTHER" id="PTHR35010">
    <property type="entry name" value="BLL4672 PROTEIN-RELATED"/>
    <property type="match status" value="1"/>
</dbReference>
<dbReference type="Proteomes" id="UP000194218">
    <property type="component" value="Chromosome"/>
</dbReference>
<dbReference type="SUPFAM" id="SSF47413">
    <property type="entry name" value="lambda repressor-like DNA-binding domains"/>
    <property type="match status" value="1"/>
</dbReference>
<name>A0A1W7CU22_9ACTN</name>
<evidence type="ECO:0000259" key="1">
    <source>
        <dbReference type="PROSITE" id="PS50943"/>
    </source>
</evidence>
<dbReference type="OrthoDB" id="3542608at2"/>
<dbReference type="PROSITE" id="PS50943">
    <property type="entry name" value="HTH_CROC1"/>
    <property type="match status" value="1"/>
</dbReference>
<evidence type="ECO:0000313" key="2">
    <source>
        <dbReference type="EMBL" id="ARQ67880.1"/>
    </source>
</evidence>
<dbReference type="Gene3D" id="1.10.260.40">
    <property type="entry name" value="lambda repressor-like DNA-binding domains"/>
    <property type="match status" value="1"/>
</dbReference>
<keyword evidence="3" id="KW-1185">Reference proteome</keyword>
<organism evidence="2 3">
    <name type="scientific">Streptomyces marincola</name>
    <dbReference type="NCBI Taxonomy" id="2878388"/>
    <lineage>
        <taxon>Bacteria</taxon>
        <taxon>Bacillati</taxon>
        <taxon>Actinomycetota</taxon>
        <taxon>Actinomycetes</taxon>
        <taxon>Kitasatosporales</taxon>
        <taxon>Streptomycetaceae</taxon>
        <taxon>Streptomyces</taxon>
    </lineage>
</organism>
<dbReference type="GO" id="GO:0003677">
    <property type="term" value="F:DNA binding"/>
    <property type="evidence" value="ECO:0007669"/>
    <property type="project" value="InterPro"/>
</dbReference>
<accession>A0A1W7CU22</accession>
<dbReference type="InterPro" id="IPR001387">
    <property type="entry name" value="Cro/C1-type_HTH"/>
</dbReference>
<sequence length="289" mass="31467">MDDNGHQLGAFLRARRARVTPESVGIPGGGRRRVRGLRREELAQRAGISVDYYVRLEQGRSTAPSADVLDALARALELDATEREHLRTLAVARPRRAAARPARAGERGAPVQRVLDGMRGLPAIVTNHRLDIVAWNRLGSELFGRVAQRDAPWRNHARYTFLDPAARVVFPDWAERASETAAVLRHAMGRHPQDRRLAGLVAELGRVSDEFRLRWEAGDVLVCGGGTRRFHHPAVGGLTLDYQTLHVPAPDGGPAEQMYVYSAAEGSAAGAALRELAARADGARVATGP</sequence>
<protein>
    <recommendedName>
        <fullName evidence="1">HTH cro/C1-type domain-containing protein</fullName>
    </recommendedName>
</protein>
<dbReference type="InterPro" id="IPR041413">
    <property type="entry name" value="MLTR_LBD"/>
</dbReference>
<dbReference type="Gene3D" id="3.30.450.180">
    <property type="match status" value="1"/>
</dbReference>
<dbReference type="InterPro" id="IPR010982">
    <property type="entry name" value="Lambda_DNA-bd_dom_sf"/>
</dbReference>
<feature type="domain" description="HTH cro/C1-type" evidence="1">
    <location>
        <begin position="32"/>
        <end position="83"/>
    </location>
</feature>
<dbReference type="CDD" id="cd00093">
    <property type="entry name" value="HTH_XRE"/>
    <property type="match status" value="1"/>
</dbReference>
<dbReference type="Pfam" id="PF17765">
    <property type="entry name" value="MLTR_LBD"/>
    <property type="match status" value="1"/>
</dbReference>
<dbReference type="PANTHER" id="PTHR35010:SF2">
    <property type="entry name" value="BLL4672 PROTEIN"/>
    <property type="match status" value="1"/>
</dbReference>
<dbReference type="AlphaFoldDB" id="A0A1W7CU22"/>
<dbReference type="EMBL" id="CP021121">
    <property type="protein sequence ID" value="ARQ67880.1"/>
    <property type="molecule type" value="Genomic_DNA"/>
</dbReference>
<dbReference type="RefSeq" id="WP_086157404.1">
    <property type="nucleotide sequence ID" value="NZ_CP021121.1"/>
</dbReference>
<gene>
    <name evidence="2" type="ORF">CAG99_02655</name>
</gene>
<proteinExistence type="predicted"/>
<dbReference type="SMART" id="SM00530">
    <property type="entry name" value="HTH_XRE"/>
    <property type="match status" value="1"/>
</dbReference>
<reference evidence="2 3" key="1">
    <citation type="submission" date="2017-05" db="EMBL/GenBank/DDBJ databases">
        <title>Complete genome sequence of Streptomyces sp. SCSIO 03032 revealed the diverse biosynthetic pathways for its bioactive secondary metabolites.</title>
        <authorList>
            <person name="Ma L."/>
            <person name="Zhu Y."/>
            <person name="Zhang W."/>
            <person name="Zhang G."/>
            <person name="Tian X."/>
            <person name="Zhang S."/>
            <person name="Zhang C."/>
        </authorList>
    </citation>
    <scope>NUCLEOTIDE SEQUENCE [LARGE SCALE GENOMIC DNA]</scope>
    <source>
        <strain evidence="2 3">SCSIO 03032</strain>
    </source>
</reference>